<evidence type="ECO:0000313" key="2">
    <source>
        <dbReference type="Proteomes" id="UP001054252"/>
    </source>
</evidence>
<gene>
    <name evidence="1" type="ORF">SLEP1_g59669</name>
</gene>
<dbReference type="AlphaFoldDB" id="A0AAV5MT03"/>
<comment type="caution">
    <text evidence="1">The sequence shown here is derived from an EMBL/GenBank/DDBJ whole genome shotgun (WGS) entry which is preliminary data.</text>
</comment>
<sequence length="36" mass="3949">MLRKAIAMAEGEAIPLLRMRRLNMSLATCGTLFTAP</sequence>
<dbReference type="Proteomes" id="UP001054252">
    <property type="component" value="Unassembled WGS sequence"/>
</dbReference>
<dbReference type="EMBL" id="BPVZ01001098">
    <property type="protein sequence ID" value="GKV53126.1"/>
    <property type="molecule type" value="Genomic_DNA"/>
</dbReference>
<keyword evidence="2" id="KW-1185">Reference proteome</keyword>
<accession>A0AAV5MT03</accession>
<evidence type="ECO:0000313" key="1">
    <source>
        <dbReference type="EMBL" id="GKV53126.1"/>
    </source>
</evidence>
<reference evidence="1 2" key="1">
    <citation type="journal article" date="2021" name="Commun. Biol.">
        <title>The genome of Shorea leprosula (Dipterocarpaceae) highlights the ecological relevance of drought in aseasonal tropical rainforests.</title>
        <authorList>
            <person name="Ng K.K.S."/>
            <person name="Kobayashi M.J."/>
            <person name="Fawcett J.A."/>
            <person name="Hatakeyama M."/>
            <person name="Paape T."/>
            <person name="Ng C.H."/>
            <person name="Ang C.C."/>
            <person name="Tnah L.H."/>
            <person name="Lee C.T."/>
            <person name="Nishiyama T."/>
            <person name="Sese J."/>
            <person name="O'Brien M.J."/>
            <person name="Copetti D."/>
            <person name="Mohd Noor M.I."/>
            <person name="Ong R.C."/>
            <person name="Putra M."/>
            <person name="Sireger I.Z."/>
            <person name="Indrioko S."/>
            <person name="Kosugi Y."/>
            <person name="Izuno A."/>
            <person name="Isagi Y."/>
            <person name="Lee S.L."/>
            <person name="Shimizu K.K."/>
        </authorList>
    </citation>
    <scope>NUCLEOTIDE SEQUENCE [LARGE SCALE GENOMIC DNA]</scope>
    <source>
        <strain evidence="1">214</strain>
    </source>
</reference>
<proteinExistence type="predicted"/>
<protein>
    <submittedName>
        <fullName evidence="1">Uncharacterized protein</fullName>
    </submittedName>
</protein>
<name>A0AAV5MT03_9ROSI</name>
<organism evidence="1 2">
    <name type="scientific">Rubroshorea leprosula</name>
    <dbReference type="NCBI Taxonomy" id="152421"/>
    <lineage>
        <taxon>Eukaryota</taxon>
        <taxon>Viridiplantae</taxon>
        <taxon>Streptophyta</taxon>
        <taxon>Embryophyta</taxon>
        <taxon>Tracheophyta</taxon>
        <taxon>Spermatophyta</taxon>
        <taxon>Magnoliopsida</taxon>
        <taxon>eudicotyledons</taxon>
        <taxon>Gunneridae</taxon>
        <taxon>Pentapetalae</taxon>
        <taxon>rosids</taxon>
        <taxon>malvids</taxon>
        <taxon>Malvales</taxon>
        <taxon>Dipterocarpaceae</taxon>
        <taxon>Rubroshorea</taxon>
    </lineage>
</organism>